<name>B7S874_9HYME</name>
<dbReference type="EMBL" id="EF710644">
    <property type="protein sequence ID" value="ACE75098.1"/>
    <property type="molecule type" value="Genomic_DNA"/>
</dbReference>
<gene>
    <name evidence="1" type="ORF">GFP_L7_0400</name>
</gene>
<accession>B7S874</accession>
<organism evidence="1">
    <name type="scientific">Glyptapanteles flavicoxis</name>
    <dbReference type="NCBI Taxonomy" id="463051"/>
    <lineage>
        <taxon>Eukaryota</taxon>
        <taxon>Metazoa</taxon>
        <taxon>Ecdysozoa</taxon>
        <taxon>Arthropoda</taxon>
        <taxon>Hexapoda</taxon>
        <taxon>Insecta</taxon>
        <taxon>Pterygota</taxon>
        <taxon>Neoptera</taxon>
        <taxon>Endopterygota</taxon>
        <taxon>Hymenoptera</taxon>
        <taxon>Apocrita</taxon>
        <taxon>Ichneumonoidea</taxon>
        <taxon>Braconidae</taxon>
        <taxon>Microgastrinae</taxon>
        <taxon>Glyptapanteles</taxon>
    </lineage>
</organism>
<reference evidence="1" key="1">
    <citation type="submission" date="2007-06" db="EMBL/GenBank/DDBJ databases">
        <title>Bracovirus Evolution: Comparative Genomics of Multiple Viral and Proviral Genomes.</title>
        <authorList>
            <person name="Desjardins C.A."/>
            <person name="Gundersen-Rindal D.E."/>
            <person name="Hostetler J.B."/>
            <person name="Tallon L.J."/>
            <person name="Utterback T.R."/>
            <person name="Fuester R.W."/>
            <person name="Schatz M.C."/>
            <person name="Pedroni M.J."/>
            <person name="Fadrosh D.W."/>
            <person name="Haas B.J."/>
            <person name="Toms B.S."/>
            <person name="Chen D."/>
            <person name="Nene V."/>
        </authorList>
    </citation>
    <scope>NUCLEOTIDE SEQUENCE</scope>
</reference>
<proteinExistence type="predicted"/>
<sequence length="306" mass="34674">MMPIKFVPVLLVAVLGSSFHFSSLLDLTTEILFTLLFFYQGAIQWDDPSKHYPYPTATLSPAARYDRYQSQVPANPSIAYKDSHPNQATAKLPTVQEDDNQNQETINTLSVRRSNRQGSMTAEISTAQKNGNHNQETTNSLTVHRSGTQNLVADDSSSKPSFSWNQLTRKLSSTQGDGYQDQESLLSAILKHNGSVNIQTGNTYMTNRDPTEFFGFVAQEPQEMYISTGIQAQSPLFNESQLQERIAQESVNADKLRSAQMKVSDSYREIKRFRSEYSNLSDSMKWMDQYLDTIKYMVDNLVKPNY</sequence>
<protein>
    <submittedName>
        <fullName evidence="1">Uncharacterized protein</fullName>
    </submittedName>
</protein>
<evidence type="ECO:0000313" key="1">
    <source>
        <dbReference type="EMBL" id="ACE75098.1"/>
    </source>
</evidence>
<dbReference type="AlphaFoldDB" id="B7S874"/>